<dbReference type="Proteomes" id="UP001055811">
    <property type="component" value="Linkage Group LG02"/>
</dbReference>
<reference evidence="2" key="1">
    <citation type="journal article" date="2022" name="Mol. Ecol. Resour.">
        <title>The genomes of chicory, endive, great burdock and yacon provide insights into Asteraceae palaeo-polyploidization history and plant inulin production.</title>
        <authorList>
            <person name="Fan W."/>
            <person name="Wang S."/>
            <person name="Wang H."/>
            <person name="Wang A."/>
            <person name="Jiang F."/>
            <person name="Liu H."/>
            <person name="Zhao H."/>
            <person name="Xu D."/>
            <person name="Zhang Y."/>
        </authorList>
    </citation>
    <scope>NUCLEOTIDE SEQUENCE [LARGE SCALE GENOMIC DNA]</scope>
    <source>
        <strain evidence="2">cv. Punajuju</strain>
    </source>
</reference>
<proteinExistence type="predicted"/>
<protein>
    <submittedName>
        <fullName evidence="1">Uncharacterized protein</fullName>
    </submittedName>
</protein>
<reference evidence="1 2" key="2">
    <citation type="journal article" date="2022" name="Mol. Ecol. Resour.">
        <title>The genomes of chicory, endive, great burdock and yacon provide insights into Asteraceae paleo-polyploidization history and plant inulin production.</title>
        <authorList>
            <person name="Fan W."/>
            <person name="Wang S."/>
            <person name="Wang H."/>
            <person name="Wang A."/>
            <person name="Jiang F."/>
            <person name="Liu H."/>
            <person name="Zhao H."/>
            <person name="Xu D."/>
            <person name="Zhang Y."/>
        </authorList>
    </citation>
    <scope>NUCLEOTIDE SEQUENCE [LARGE SCALE GENOMIC DNA]</scope>
    <source>
        <strain evidence="2">cv. Punajuju</strain>
        <tissue evidence="1">Leaves</tissue>
    </source>
</reference>
<keyword evidence="2" id="KW-1185">Reference proteome</keyword>
<evidence type="ECO:0000313" key="1">
    <source>
        <dbReference type="EMBL" id="KAI3778843.1"/>
    </source>
</evidence>
<organism evidence="1 2">
    <name type="scientific">Cichorium intybus</name>
    <name type="common">Chicory</name>
    <dbReference type="NCBI Taxonomy" id="13427"/>
    <lineage>
        <taxon>Eukaryota</taxon>
        <taxon>Viridiplantae</taxon>
        <taxon>Streptophyta</taxon>
        <taxon>Embryophyta</taxon>
        <taxon>Tracheophyta</taxon>
        <taxon>Spermatophyta</taxon>
        <taxon>Magnoliopsida</taxon>
        <taxon>eudicotyledons</taxon>
        <taxon>Gunneridae</taxon>
        <taxon>Pentapetalae</taxon>
        <taxon>asterids</taxon>
        <taxon>campanulids</taxon>
        <taxon>Asterales</taxon>
        <taxon>Asteraceae</taxon>
        <taxon>Cichorioideae</taxon>
        <taxon>Cichorieae</taxon>
        <taxon>Cichoriinae</taxon>
        <taxon>Cichorium</taxon>
    </lineage>
</organism>
<dbReference type="EMBL" id="CM042010">
    <property type="protein sequence ID" value="KAI3778843.1"/>
    <property type="molecule type" value="Genomic_DNA"/>
</dbReference>
<comment type="caution">
    <text evidence="1">The sequence shown here is derived from an EMBL/GenBank/DDBJ whole genome shotgun (WGS) entry which is preliminary data.</text>
</comment>
<sequence length="382" mass="44032">MLSSFVSFASLSYWKPRGSSFLIIGLKYFKQYEIVFVDKMQTEDSLQKDYITDLPQCIIETILTKLPLRDAVRTSLLSSKWRYKWATLTHLEFDDKCESETHDRSPLEINLVIFISRFLLIHDGPINKFSLSTSNIQSSPILDQWLLILSRKDVKELVLKLGEGEWFTTPSCVIKYICLENTPKLVAITVAMYMIEDIAEHFGQSSSCNFDKFLGGVPCLQRLIGRSYFTQYMSIGNTFGKVEMMYQQLKVIELSQVSFKNMKEIMVVLRLISNAPNLHELQIAGSSDPLSAELPDLDFWENECPFDCTFERLKIVKMMDMFGFPHEVGFIGYLLRNSPVLETMSITPSVYMTEDVLSFLIELTRFQRASTKAEMIFGQNWV</sequence>
<evidence type="ECO:0000313" key="2">
    <source>
        <dbReference type="Proteomes" id="UP001055811"/>
    </source>
</evidence>
<name>A0ACB9G6L3_CICIN</name>
<gene>
    <name evidence="1" type="ORF">L2E82_08229</name>
</gene>
<accession>A0ACB9G6L3</accession>